<reference evidence="1 2" key="1">
    <citation type="submission" date="2014-02" db="EMBL/GenBank/DDBJ databases">
        <title>The genome sequence of the entomopathogenic fungus Metarhizium robertsii ARSEF 2575.</title>
        <authorList>
            <person name="Giuliano Garisto Donzelli B."/>
            <person name="Roe B.A."/>
            <person name="Macmil S.L."/>
            <person name="Krasnoff S.B."/>
            <person name="Gibson D.M."/>
        </authorList>
    </citation>
    <scope>NUCLEOTIDE SEQUENCE [LARGE SCALE GENOMIC DNA]</scope>
    <source>
        <strain evidence="1 2">ARSEF 2575</strain>
    </source>
</reference>
<comment type="caution">
    <text evidence="1">The sequence shown here is derived from an EMBL/GenBank/DDBJ whole genome shotgun (WGS) entry which is preliminary data.</text>
</comment>
<gene>
    <name evidence="1" type="ORF">X797_006589</name>
</gene>
<dbReference type="HOGENOM" id="CLU_156023_0_0_1"/>
<organism evidence="1 2">
    <name type="scientific">Metarhizium robertsii</name>
    <dbReference type="NCBI Taxonomy" id="568076"/>
    <lineage>
        <taxon>Eukaryota</taxon>
        <taxon>Fungi</taxon>
        <taxon>Dikarya</taxon>
        <taxon>Ascomycota</taxon>
        <taxon>Pezizomycotina</taxon>
        <taxon>Sordariomycetes</taxon>
        <taxon>Hypocreomycetidae</taxon>
        <taxon>Hypocreales</taxon>
        <taxon>Clavicipitaceae</taxon>
        <taxon>Metarhizium</taxon>
    </lineage>
</organism>
<dbReference type="Proteomes" id="UP000030151">
    <property type="component" value="Unassembled WGS sequence"/>
</dbReference>
<dbReference type="AlphaFoldDB" id="A0A0A1UT89"/>
<name>A0A0A1UT89_9HYPO</name>
<dbReference type="OrthoDB" id="1577640at2759"/>
<dbReference type="EMBL" id="JELW01000014">
    <property type="protein sequence ID" value="EXV00142.1"/>
    <property type="molecule type" value="Genomic_DNA"/>
</dbReference>
<proteinExistence type="predicted"/>
<dbReference type="eggNOG" id="ENOG502T61T">
    <property type="taxonomic scope" value="Eukaryota"/>
</dbReference>
<evidence type="ECO:0000313" key="2">
    <source>
        <dbReference type="Proteomes" id="UP000030151"/>
    </source>
</evidence>
<evidence type="ECO:0000313" key="1">
    <source>
        <dbReference type="EMBL" id="EXV00142.1"/>
    </source>
</evidence>
<accession>A0A0A1UT89</accession>
<protein>
    <submittedName>
        <fullName evidence="1">Uncharacterized protein</fullName>
    </submittedName>
</protein>
<sequence length="135" mass="15977">MRNHFFYLLRSLKYQTCLKKSQDVISGCLQVLRRMSLDTTLRVQDHIAAMRFFTFDMLDMGNACCSNRYSEQFIFGDDSYNVFEDEKMVEFFDTLLEESEEEFSESTLRRAKELGVLYKKARVSGCEMKPTKRIK</sequence>